<accession>A0A7R6PX10</accession>
<dbReference type="Proteomes" id="UP000595332">
    <property type="component" value="Chromosome"/>
</dbReference>
<dbReference type="SUPFAM" id="SSF51215">
    <property type="entry name" value="Regulatory protein AraC"/>
    <property type="match status" value="1"/>
</dbReference>
<dbReference type="Gene3D" id="1.10.10.60">
    <property type="entry name" value="Homeodomain-like"/>
    <property type="match status" value="2"/>
</dbReference>
<sequence>MDQKTAQSRSQGKRLDSTLFFEKSRLLPGIELRRAQASTACYATHSHDEYSFGVIDRGVATYHNGKSKYCIGTGDTVTINPADAHSCNALEGDWSYRMLFVDQLWVKRLQQDLACDQEADYLPFRTSYNSNPQCFSDFDQLFNCLLSSESKLQAESLLLEYLGASLAVKQSSSAKSDSVSVKRVQELIQDQLGENLTLDEFSEQAGMSRFHLIRSFKQVHGQAPHAFQLDTRIKKAKLLLQEGHSLVEISGVLGFADQSHFQRHFKQRMAITPRQYQAFFI</sequence>
<keyword evidence="3" id="KW-0804">Transcription</keyword>
<dbReference type="Pfam" id="PF12833">
    <property type="entry name" value="HTH_18"/>
    <property type="match status" value="1"/>
</dbReference>
<evidence type="ECO:0000256" key="1">
    <source>
        <dbReference type="ARBA" id="ARBA00023015"/>
    </source>
</evidence>
<dbReference type="InterPro" id="IPR037923">
    <property type="entry name" value="HTH-like"/>
</dbReference>
<dbReference type="GO" id="GO:0003700">
    <property type="term" value="F:DNA-binding transcription factor activity"/>
    <property type="evidence" value="ECO:0007669"/>
    <property type="project" value="InterPro"/>
</dbReference>
<dbReference type="SUPFAM" id="SSF46689">
    <property type="entry name" value="Homeodomain-like"/>
    <property type="match status" value="2"/>
</dbReference>
<dbReference type="PANTHER" id="PTHR46796:SF2">
    <property type="entry name" value="TRANSCRIPTIONAL REGULATORY PROTEIN"/>
    <property type="match status" value="1"/>
</dbReference>
<evidence type="ECO:0000256" key="2">
    <source>
        <dbReference type="ARBA" id="ARBA00023125"/>
    </source>
</evidence>
<feature type="domain" description="HTH araC/xylS-type" evidence="4">
    <location>
        <begin position="182"/>
        <end position="279"/>
    </location>
</feature>
<dbReference type="RefSeq" id="WP_236590975.1">
    <property type="nucleotide sequence ID" value="NZ_AP014546.1"/>
</dbReference>
<organism evidence="5 6">
    <name type="scientific">Neptunomonas japonica JAMM 1380</name>
    <dbReference type="NCBI Taxonomy" id="1441457"/>
    <lineage>
        <taxon>Bacteria</taxon>
        <taxon>Pseudomonadati</taxon>
        <taxon>Pseudomonadota</taxon>
        <taxon>Gammaproteobacteria</taxon>
        <taxon>Oceanospirillales</taxon>
        <taxon>Oceanospirillaceae</taxon>
        <taxon>Neptunomonas</taxon>
    </lineage>
</organism>
<proteinExistence type="predicted"/>
<dbReference type="AlphaFoldDB" id="A0A7R6PX10"/>
<keyword evidence="6" id="KW-1185">Reference proteome</keyword>
<dbReference type="Pfam" id="PF02311">
    <property type="entry name" value="AraC_binding"/>
    <property type="match status" value="1"/>
</dbReference>
<keyword evidence="1" id="KW-0805">Transcription regulation</keyword>
<dbReference type="InterPro" id="IPR050204">
    <property type="entry name" value="AraC_XylS_family_regulators"/>
</dbReference>
<reference evidence="5 6" key="1">
    <citation type="journal article" date="2008" name="Int. J. Syst. Evol. Microbiol.">
        <title>Neptunomonas japonica sp. nov., an Osedax japonicus symbiont-like bacterium isolated from sediment adjacent to sperm whale carcasses off Kagoshima, Japan.</title>
        <authorList>
            <person name="Miyazaki M."/>
            <person name="Nogi Y."/>
            <person name="Fujiwara Y."/>
            <person name="Kawato M."/>
            <person name="Kubokawa K."/>
            <person name="Horikoshi K."/>
        </authorList>
    </citation>
    <scope>NUCLEOTIDE SEQUENCE [LARGE SCALE GENOMIC DNA]</scope>
    <source>
        <strain evidence="5 6">JAMM 1380</strain>
    </source>
</reference>
<evidence type="ECO:0000259" key="4">
    <source>
        <dbReference type="PROSITE" id="PS01124"/>
    </source>
</evidence>
<dbReference type="EMBL" id="AP014546">
    <property type="protein sequence ID" value="BBB31108.1"/>
    <property type="molecule type" value="Genomic_DNA"/>
</dbReference>
<keyword evidence="2" id="KW-0238">DNA-binding</keyword>
<dbReference type="SMART" id="SM00342">
    <property type="entry name" value="HTH_ARAC"/>
    <property type="match status" value="1"/>
</dbReference>
<dbReference type="InterPro" id="IPR018060">
    <property type="entry name" value="HTH_AraC"/>
</dbReference>
<protein>
    <submittedName>
        <fullName evidence="5">AraC family transcriptional regulator</fullName>
    </submittedName>
</protein>
<evidence type="ECO:0000313" key="5">
    <source>
        <dbReference type="EMBL" id="BBB31108.1"/>
    </source>
</evidence>
<dbReference type="KEGG" id="njp:NEJAP_3170"/>
<gene>
    <name evidence="5" type="ORF">NEJAP_3170</name>
</gene>
<dbReference type="PROSITE" id="PS01124">
    <property type="entry name" value="HTH_ARAC_FAMILY_2"/>
    <property type="match status" value="1"/>
</dbReference>
<dbReference type="InterPro" id="IPR003313">
    <property type="entry name" value="AraC-bd"/>
</dbReference>
<dbReference type="GO" id="GO:0043565">
    <property type="term" value="F:sequence-specific DNA binding"/>
    <property type="evidence" value="ECO:0007669"/>
    <property type="project" value="InterPro"/>
</dbReference>
<dbReference type="PANTHER" id="PTHR46796">
    <property type="entry name" value="HTH-TYPE TRANSCRIPTIONAL ACTIVATOR RHAS-RELATED"/>
    <property type="match status" value="1"/>
</dbReference>
<name>A0A7R6PX10_9GAMM</name>
<evidence type="ECO:0000313" key="6">
    <source>
        <dbReference type="Proteomes" id="UP000595332"/>
    </source>
</evidence>
<evidence type="ECO:0000256" key="3">
    <source>
        <dbReference type="ARBA" id="ARBA00023163"/>
    </source>
</evidence>
<dbReference type="InterPro" id="IPR009057">
    <property type="entry name" value="Homeodomain-like_sf"/>
</dbReference>